<evidence type="ECO:0000313" key="2">
    <source>
        <dbReference type="Proteomes" id="UP000472276"/>
    </source>
</evidence>
<reference evidence="1" key="2">
    <citation type="submission" date="2025-08" db="UniProtKB">
        <authorList>
            <consortium name="Ensembl"/>
        </authorList>
    </citation>
    <scope>IDENTIFICATION</scope>
</reference>
<dbReference type="AlphaFoldDB" id="A0AAZ1Y610"/>
<name>A0AAZ1Y610_OREAU</name>
<evidence type="ECO:0000313" key="1">
    <source>
        <dbReference type="Ensembl" id="ENSOABP00000075355.1"/>
    </source>
</evidence>
<dbReference type="Ensembl" id="ENSOABT00000084929.1">
    <property type="protein sequence ID" value="ENSOABP00000075355.1"/>
    <property type="gene ID" value="ENSOABG00000029500.1"/>
</dbReference>
<accession>A0AAZ1Y610</accession>
<organism evidence="1 2">
    <name type="scientific">Oreochromis aureus</name>
    <name type="common">Israeli tilapia</name>
    <name type="synonym">Chromis aureus</name>
    <dbReference type="NCBI Taxonomy" id="47969"/>
    <lineage>
        <taxon>Eukaryota</taxon>
        <taxon>Metazoa</taxon>
        <taxon>Chordata</taxon>
        <taxon>Craniata</taxon>
        <taxon>Vertebrata</taxon>
        <taxon>Euteleostomi</taxon>
        <taxon>Actinopterygii</taxon>
        <taxon>Neopterygii</taxon>
        <taxon>Teleostei</taxon>
        <taxon>Neoteleostei</taxon>
        <taxon>Acanthomorphata</taxon>
        <taxon>Ovalentaria</taxon>
        <taxon>Cichlomorphae</taxon>
        <taxon>Cichliformes</taxon>
        <taxon>Cichlidae</taxon>
        <taxon>African cichlids</taxon>
        <taxon>Pseudocrenilabrinae</taxon>
        <taxon>Oreochromini</taxon>
        <taxon>Oreochromis</taxon>
    </lineage>
</organism>
<sequence>FPLLQYYLTSICFARASHPCFSTYPFQGRRRGKYLPFIIRSTAITHEKLIY</sequence>
<reference evidence="1" key="3">
    <citation type="submission" date="2025-09" db="UniProtKB">
        <authorList>
            <consortium name="Ensembl"/>
        </authorList>
    </citation>
    <scope>IDENTIFICATION</scope>
</reference>
<keyword evidence="2" id="KW-1185">Reference proteome</keyword>
<proteinExistence type="predicted"/>
<reference evidence="2" key="1">
    <citation type="submission" date="2020-03" db="EMBL/GenBank/DDBJ databases">
        <title>Evolution of repeat sequences and sex chromosomes of tilapia species revealed by chromosome-level genomes.</title>
        <authorList>
            <person name="Xu L."/>
            <person name="Tao W."/>
            <person name="Wang D."/>
            <person name="Zhou Q."/>
        </authorList>
    </citation>
    <scope>NUCLEOTIDE SEQUENCE [LARGE SCALE GENOMIC DNA]</scope>
    <source>
        <strain evidence="2">Israel</strain>
    </source>
</reference>
<protein>
    <submittedName>
        <fullName evidence="1">Uncharacterized protein</fullName>
    </submittedName>
</protein>
<dbReference type="Proteomes" id="UP000472276">
    <property type="component" value="Unassembled WGS sequence"/>
</dbReference>